<evidence type="ECO:0000259" key="2">
    <source>
        <dbReference type="Pfam" id="PF01408"/>
    </source>
</evidence>
<dbReference type="Pfam" id="PF22725">
    <property type="entry name" value="GFO_IDH_MocA_C3"/>
    <property type="match status" value="1"/>
</dbReference>
<reference evidence="4 5" key="1">
    <citation type="journal article" date="2013" name="Genome Biol.">
        <title>Comparative genomics of the core and accessory genomes of 48 Sinorhizobium strains comprising five genospecies.</title>
        <authorList>
            <person name="Sugawara M."/>
            <person name="Epstein B."/>
            <person name="Badgley B.D."/>
            <person name="Unno T."/>
            <person name="Xu L."/>
            <person name="Reese J."/>
            <person name="Gyaneshwar P."/>
            <person name="Denny R."/>
            <person name="Mudge J."/>
            <person name="Bharti A.K."/>
            <person name="Farmer A.D."/>
            <person name="May G.D."/>
            <person name="Woodward J.E."/>
            <person name="Medigue C."/>
            <person name="Vallenet D."/>
            <person name="Lajus A."/>
            <person name="Rouy Z."/>
            <person name="Martinez-Vaz B."/>
            <person name="Tiffin P."/>
            <person name="Young N.D."/>
            <person name="Sadowsky M.J."/>
        </authorList>
    </citation>
    <scope>NUCLEOTIDE SEQUENCE [LARGE SCALE GENOMIC DNA]</scope>
    <source>
        <strain evidence="4 5">USDA4894</strain>
    </source>
</reference>
<evidence type="ECO:0000313" key="4">
    <source>
        <dbReference type="EMBL" id="MQX19098.1"/>
    </source>
</evidence>
<dbReference type="SUPFAM" id="SSF55347">
    <property type="entry name" value="Glyceraldehyde-3-phosphate dehydrogenase-like, C-terminal domain"/>
    <property type="match status" value="1"/>
</dbReference>
<gene>
    <name evidence="4" type="ORF">GHK62_31550</name>
</gene>
<dbReference type="InterPro" id="IPR052515">
    <property type="entry name" value="Gfo/Idh/MocA_Oxidoreductase"/>
</dbReference>
<dbReference type="GO" id="GO:0000166">
    <property type="term" value="F:nucleotide binding"/>
    <property type="evidence" value="ECO:0007669"/>
    <property type="project" value="InterPro"/>
</dbReference>
<dbReference type="Proteomes" id="UP000439983">
    <property type="component" value="Unassembled WGS sequence"/>
</dbReference>
<evidence type="ECO:0000259" key="3">
    <source>
        <dbReference type="Pfam" id="PF22725"/>
    </source>
</evidence>
<keyword evidence="1" id="KW-0560">Oxidoreductase</keyword>
<dbReference type="Gene3D" id="3.40.50.720">
    <property type="entry name" value="NAD(P)-binding Rossmann-like Domain"/>
    <property type="match status" value="1"/>
</dbReference>
<dbReference type="OrthoDB" id="9792935at2"/>
<organism evidence="4 5">
    <name type="scientific">Sinorhizobium terangae</name>
    <dbReference type="NCBI Taxonomy" id="110322"/>
    <lineage>
        <taxon>Bacteria</taxon>
        <taxon>Pseudomonadati</taxon>
        <taxon>Pseudomonadota</taxon>
        <taxon>Alphaproteobacteria</taxon>
        <taxon>Hyphomicrobiales</taxon>
        <taxon>Rhizobiaceae</taxon>
        <taxon>Sinorhizobium/Ensifer group</taxon>
        <taxon>Sinorhizobium</taxon>
    </lineage>
</organism>
<evidence type="ECO:0000313" key="5">
    <source>
        <dbReference type="Proteomes" id="UP000439983"/>
    </source>
</evidence>
<feature type="domain" description="Gfo/Idh/MocA-like oxidoreductase N-terminal" evidence="2">
    <location>
        <begin position="24"/>
        <end position="116"/>
    </location>
</feature>
<evidence type="ECO:0000256" key="1">
    <source>
        <dbReference type="ARBA" id="ARBA00023002"/>
    </source>
</evidence>
<dbReference type="AlphaFoldDB" id="A0A6N7LPQ6"/>
<dbReference type="InterPro" id="IPR036291">
    <property type="entry name" value="NAD(P)-bd_dom_sf"/>
</dbReference>
<dbReference type="PANTHER" id="PTHR43249:SF1">
    <property type="entry name" value="D-GLUCOSIDE 3-DEHYDROGENASE"/>
    <property type="match status" value="1"/>
</dbReference>
<dbReference type="PANTHER" id="PTHR43249">
    <property type="entry name" value="UDP-N-ACETYL-2-AMINO-2-DEOXY-D-GLUCURONATE OXIDASE"/>
    <property type="match status" value="1"/>
</dbReference>
<dbReference type="Pfam" id="PF01408">
    <property type="entry name" value="GFO_IDH_MocA"/>
    <property type="match status" value="1"/>
</dbReference>
<dbReference type="InterPro" id="IPR000683">
    <property type="entry name" value="Gfo/Idh/MocA-like_OxRdtase_N"/>
</dbReference>
<dbReference type="RefSeq" id="WP_153442865.1">
    <property type="nucleotide sequence ID" value="NZ_JBHUJK010000003.1"/>
</dbReference>
<protein>
    <submittedName>
        <fullName evidence="4">Gfo/Idh/MocA family oxidoreductase</fullName>
    </submittedName>
</protein>
<proteinExistence type="predicted"/>
<keyword evidence="5" id="KW-1185">Reference proteome</keyword>
<feature type="domain" description="GFO/IDH/MocA-like oxidoreductase" evidence="3">
    <location>
        <begin position="135"/>
        <end position="237"/>
    </location>
</feature>
<comment type="caution">
    <text evidence="4">The sequence shown here is derived from an EMBL/GenBank/DDBJ whole genome shotgun (WGS) entry which is preliminary data.</text>
</comment>
<dbReference type="InterPro" id="IPR055170">
    <property type="entry name" value="GFO_IDH_MocA-like_dom"/>
</dbReference>
<accession>A0A6N7LPQ6</accession>
<name>A0A6N7LPQ6_SINTE</name>
<sequence length="335" mass="36700">MKKVALIDTAHWHVPLYLEALERAAVEVVGVSDPTGTTGTALAKRFQARSFETCEELVSQVRPDVAFVFGRHIDMPKTANFLLDQGIPIAIEKPCGIRSADVRQLAEKASRQRAFVAIPFIFRLSETMDVFRNAEALGRTDHASFRFIAGPPSRYLQAGNPWMLEREVAGGGPLINIGVHMVDMFRSLSGSEITTVSALSTSHINNLSIEDFIAITLKSASGTIGTIECGYTFPSAPGRQREFTFSVRAGKRFLRSINDGIDVVTGNETGVEQEFLPVEFETDLYYAKFVEHVLEALEKKTPTIADFGDAARVLEVVEAAYTSAAEGGRTIHLSN</sequence>
<dbReference type="Gene3D" id="3.30.360.10">
    <property type="entry name" value="Dihydrodipicolinate Reductase, domain 2"/>
    <property type="match status" value="1"/>
</dbReference>
<dbReference type="SUPFAM" id="SSF51735">
    <property type="entry name" value="NAD(P)-binding Rossmann-fold domains"/>
    <property type="match status" value="1"/>
</dbReference>
<dbReference type="EMBL" id="WITC01000130">
    <property type="protein sequence ID" value="MQX19098.1"/>
    <property type="molecule type" value="Genomic_DNA"/>
</dbReference>
<dbReference type="GO" id="GO:0016491">
    <property type="term" value="F:oxidoreductase activity"/>
    <property type="evidence" value="ECO:0007669"/>
    <property type="project" value="UniProtKB-KW"/>
</dbReference>